<comment type="function">
    <text evidence="12">Structural component of the gap junctions.</text>
</comment>
<keyword evidence="5 12" id="KW-0812">Transmembrane</keyword>
<dbReference type="GO" id="GO:0034220">
    <property type="term" value="P:monoatomic ion transmembrane transport"/>
    <property type="evidence" value="ECO:0007669"/>
    <property type="project" value="UniProtKB-KW"/>
</dbReference>
<keyword evidence="7" id="KW-0965">Cell junction</keyword>
<dbReference type="PROSITE" id="PS51013">
    <property type="entry name" value="PANNEXIN"/>
    <property type="match status" value="1"/>
</dbReference>
<evidence type="ECO:0000313" key="15">
    <source>
        <dbReference type="WBParaSite" id="GPUH_0000944401-mRNA-1"/>
    </source>
</evidence>
<evidence type="ECO:0000256" key="4">
    <source>
        <dbReference type="ARBA" id="ARBA00022475"/>
    </source>
</evidence>
<feature type="transmembrane region" description="Helical" evidence="12">
    <location>
        <begin position="27"/>
        <end position="49"/>
    </location>
</feature>
<evidence type="ECO:0000256" key="11">
    <source>
        <dbReference type="ARBA" id="ARBA00023303"/>
    </source>
</evidence>
<dbReference type="Proteomes" id="UP000271098">
    <property type="component" value="Unassembled WGS sequence"/>
</dbReference>
<dbReference type="PANTHER" id="PTHR11893:SF44">
    <property type="entry name" value="INNEXIN"/>
    <property type="match status" value="1"/>
</dbReference>
<comment type="similarity">
    <text evidence="12">Belongs to the pannexin family.</text>
</comment>
<dbReference type="AlphaFoldDB" id="A0A183DL42"/>
<evidence type="ECO:0000256" key="2">
    <source>
        <dbReference type="ARBA" id="ARBA00004651"/>
    </source>
</evidence>
<dbReference type="EMBL" id="UYRT01030865">
    <property type="protein sequence ID" value="VDK72278.1"/>
    <property type="molecule type" value="Genomic_DNA"/>
</dbReference>
<evidence type="ECO:0000256" key="1">
    <source>
        <dbReference type="ARBA" id="ARBA00004610"/>
    </source>
</evidence>
<protein>
    <recommendedName>
        <fullName evidence="12">Innexin</fullName>
    </recommendedName>
</protein>
<evidence type="ECO:0000256" key="8">
    <source>
        <dbReference type="ARBA" id="ARBA00022989"/>
    </source>
</evidence>
<evidence type="ECO:0000256" key="5">
    <source>
        <dbReference type="ARBA" id="ARBA00022692"/>
    </source>
</evidence>
<evidence type="ECO:0000256" key="9">
    <source>
        <dbReference type="ARBA" id="ARBA00023065"/>
    </source>
</evidence>
<keyword evidence="8 12" id="KW-1133">Transmembrane helix</keyword>
<organism evidence="15">
    <name type="scientific">Gongylonema pulchrum</name>
    <dbReference type="NCBI Taxonomy" id="637853"/>
    <lineage>
        <taxon>Eukaryota</taxon>
        <taxon>Metazoa</taxon>
        <taxon>Ecdysozoa</taxon>
        <taxon>Nematoda</taxon>
        <taxon>Chromadorea</taxon>
        <taxon>Rhabditida</taxon>
        <taxon>Spirurina</taxon>
        <taxon>Spiruromorpha</taxon>
        <taxon>Spiruroidea</taxon>
        <taxon>Gongylonematidae</taxon>
        <taxon>Gongylonema</taxon>
    </lineage>
</organism>
<keyword evidence="10 12" id="KW-0472">Membrane</keyword>
<keyword evidence="9 12" id="KW-0406">Ion transport</keyword>
<dbReference type="Pfam" id="PF00876">
    <property type="entry name" value="Innexin"/>
    <property type="match status" value="1"/>
</dbReference>
<dbReference type="PRINTS" id="PR01262">
    <property type="entry name" value="INNEXIN"/>
</dbReference>
<evidence type="ECO:0000256" key="12">
    <source>
        <dbReference type="RuleBase" id="RU010713"/>
    </source>
</evidence>
<keyword evidence="11 12" id="KW-0407">Ion channel</keyword>
<dbReference type="GO" id="GO:0005886">
    <property type="term" value="C:plasma membrane"/>
    <property type="evidence" value="ECO:0007669"/>
    <property type="project" value="UniProtKB-SubCell"/>
</dbReference>
<evidence type="ECO:0000256" key="6">
    <source>
        <dbReference type="ARBA" id="ARBA00022868"/>
    </source>
</evidence>
<comment type="caution">
    <text evidence="12">Lacks conserved residue(s) required for the propagation of feature annotation.</text>
</comment>
<dbReference type="InterPro" id="IPR000990">
    <property type="entry name" value="Innexin"/>
</dbReference>
<keyword evidence="4" id="KW-1003">Cell membrane</keyword>
<proteinExistence type="inferred from homology"/>
<comment type="subcellular location">
    <subcellularLocation>
        <location evidence="1">Cell junction</location>
        <location evidence="1">Gap junction</location>
    </subcellularLocation>
    <subcellularLocation>
        <location evidence="2 12">Cell membrane</location>
        <topology evidence="2 12">Multi-pass membrane protein</topology>
    </subcellularLocation>
</comment>
<dbReference type="WBParaSite" id="GPUH_0000944401-mRNA-1">
    <property type="protein sequence ID" value="GPUH_0000944401-mRNA-1"/>
    <property type="gene ID" value="GPUH_0000944401"/>
</dbReference>
<name>A0A183DL42_9BILA</name>
<keyword evidence="14" id="KW-1185">Reference proteome</keyword>
<sequence length="153" mass="18146">MVVSEVVGTLSFLKPQPDDDFVDRLHYYYTSTLLLVAAATLISYALFLIQSQVLMSLKMFGGRPIECWVPAEYRGGWEDYTEMFCWARSTYWVSFDEEIPENISDREKRMVSYYQWTPFFFVICAFLFYAPCLIWRMMYDKSGTLFRKFAILL</sequence>
<dbReference type="GO" id="GO:0005921">
    <property type="term" value="C:gap junction"/>
    <property type="evidence" value="ECO:0007669"/>
    <property type="project" value="UniProtKB-SubCell"/>
</dbReference>
<keyword evidence="6" id="KW-0303">Gap junction</keyword>
<accession>A0A183DL42</accession>
<reference evidence="13 14" key="2">
    <citation type="submission" date="2018-11" db="EMBL/GenBank/DDBJ databases">
        <authorList>
            <consortium name="Pathogen Informatics"/>
        </authorList>
    </citation>
    <scope>NUCLEOTIDE SEQUENCE [LARGE SCALE GENOMIC DNA]</scope>
</reference>
<gene>
    <name evidence="12" type="primary">inx</name>
    <name evidence="13" type="ORF">GPUH_LOCUS9433</name>
</gene>
<evidence type="ECO:0000256" key="7">
    <source>
        <dbReference type="ARBA" id="ARBA00022949"/>
    </source>
</evidence>
<reference evidence="15" key="1">
    <citation type="submission" date="2016-06" db="UniProtKB">
        <authorList>
            <consortium name="WormBaseParasite"/>
        </authorList>
    </citation>
    <scope>IDENTIFICATION</scope>
</reference>
<dbReference type="OrthoDB" id="5867527at2759"/>
<evidence type="ECO:0000313" key="14">
    <source>
        <dbReference type="Proteomes" id="UP000271098"/>
    </source>
</evidence>
<evidence type="ECO:0000256" key="3">
    <source>
        <dbReference type="ARBA" id="ARBA00022448"/>
    </source>
</evidence>
<evidence type="ECO:0000313" key="13">
    <source>
        <dbReference type="EMBL" id="VDK72278.1"/>
    </source>
</evidence>
<feature type="transmembrane region" description="Helical" evidence="12">
    <location>
        <begin position="116"/>
        <end position="138"/>
    </location>
</feature>
<dbReference type="GO" id="GO:0005243">
    <property type="term" value="F:gap junction channel activity"/>
    <property type="evidence" value="ECO:0007669"/>
    <property type="project" value="TreeGrafter"/>
</dbReference>
<evidence type="ECO:0000256" key="10">
    <source>
        <dbReference type="ARBA" id="ARBA00023136"/>
    </source>
</evidence>
<keyword evidence="3 12" id="KW-0813">Transport</keyword>
<dbReference type="PANTHER" id="PTHR11893">
    <property type="entry name" value="INNEXIN"/>
    <property type="match status" value="1"/>
</dbReference>